<organism evidence="3 4">
    <name type="scientific">Desulfocapsa sulfexigens (strain DSM 10523 / SB164P1)</name>
    <dbReference type="NCBI Taxonomy" id="1167006"/>
    <lineage>
        <taxon>Bacteria</taxon>
        <taxon>Pseudomonadati</taxon>
        <taxon>Thermodesulfobacteriota</taxon>
        <taxon>Desulfobulbia</taxon>
        <taxon>Desulfobulbales</taxon>
        <taxon>Desulfocapsaceae</taxon>
        <taxon>Desulfocapsa</taxon>
    </lineage>
</organism>
<evidence type="ECO:0008006" key="5">
    <source>
        <dbReference type="Google" id="ProtNLM"/>
    </source>
</evidence>
<keyword evidence="4" id="KW-1185">Reference proteome</keyword>
<evidence type="ECO:0000313" key="4">
    <source>
        <dbReference type="Proteomes" id="UP000011721"/>
    </source>
</evidence>
<dbReference type="InterPro" id="IPR024537">
    <property type="entry name" value="DUF3322"/>
</dbReference>
<accession>M1P7X1</accession>
<dbReference type="PIRSF" id="PIRSF028408">
    <property type="entry name" value="UCP028408"/>
    <property type="match status" value="1"/>
</dbReference>
<feature type="domain" description="DUF3322" evidence="2">
    <location>
        <begin position="8"/>
        <end position="190"/>
    </location>
</feature>
<evidence type="ECO:0000259" key="2">
    <source>
        <dbReference type="Pfam" id="PF11795"/>
    </source>
</evidence>
<feature type="domain" description="Wadjet protein JetD C-terminal" evidence="1">
    <location>
        <begin position="213"/>
        <end position="386"/>
    </location>
</feature>
<dbReference type="KEGG" id="dsf:UWK_01219"/>
<protein>
    <recommendedName>
        <fullName evidence="5">Wadjet protein JetD C-terminal domain-containing protein</fullName>
    </recommendedName>
</protein>
<dbReference type="EMBL" id="CP003985">
    <property type="protein sequence ID" value="AGF77787.1"/>
    <property type="molecule type" value="Genomic_DNA"/>
</dbReference>
<dbReference type="eggNOG" id="COG4924">
    <property type="taxonomic scope" value="Bacteria"/>
</dbReference>
<evidence type="ECO:0000259" key="1">
    <source>
        <dbReference type="Pfam" id="PF09983"/>
    </source>
</evidence>
<dbReference type="OrthoDB" id="322908at2"/>
<evidence type="ECO:0000313" key="3">
    <source>
        <dbReference type="EMBL" id="AGF77787.1"/>
    </source>
</evidence>
<dbReference type="STRING" id="1167006.UWK_01219"/>
<reference evidence="4" key="1">
    <citation type="journal article" date="2013" name="Stand. Genomic Sci.">
        <title>Complete genome sequence of Desulfocapsa sulfexigens, a marine deltaproteobacterium specialized in disproportionating inorganic sulfur compounds.</title>
        <authorList>
            <person name="Finster K.W."/>
            <person name="Kjeldsen K.U."/>
            <person name="Kube M."/>
            <person name="Reinhardt R."/>
            <person name="Mussmann M."/>
            <person name="Amann R."/>
            <person name="Schreiber L."/>
        </authorList>
    </citation>
    <scope>NUCLEOTIDE SEQUENCE [LARGE SCALE GENOMIC DNA]</scope>
    <source>
        <strain evidence="4">DSM 10523 / SB164P1</strain>
    </source>
</reference>
<proteinExistence type="predicted"/>
<dbReference type="InterPro" id="IPR014544">
    <property type="entry name" value="UCP028408"/>
</dbReference>
<dbReference type="InterPro" id="IPR024534">
    <property type="entry name" value="JetD_C"/>
</dbReference>
<dbReference type="PATRIC" id="fig|1167006.5.peg.1351"/>
<sequence length="392" mass="45711">MSNWSSIKDLRKKLEREWEQGKLLSARLRGEDLCPRRITLKRPLGNEWAEKWDTAKAWVDELIEAETHGAFTIESQEVNHRQLGRNSFPQAVLFKTDESILSFIGKLSAARIFDELCCQILADFPELRSWLEKRPLVALQYQKQWPRLLAVLKYLKSNPRPGIYVRQLEIPEVDTKFIEKHKKPLSELLDLILSKEMIESSATGAKRFEERYGFLSKPVQVRFRILDPDLYLHGLSDLHVPVSEFCALNLEVDHVFITENEINGLAFPNVKNAIIIFGLGFGLDRLANIQWLLGKKIHYWGDIDTHGYVMLDQLRSYFPQASSFLMDRETLMAHESLWGQESKPTRRSLTRLDEKELGIYEFLVKNLLRDALRLEQERISYSFVLKILKKLV</sequence>
<dbReference type="HOGENOM" id="CLU_054007_1_0_7"/>
<dbReference type="Pfam" id="PF09983">
    <property type="entry name" value="JetD_C"/>
    <property type="match status" value="1"/>
</dbReference>
<dbReference type="RefSeq" id="WP_015403481.1">
    <property type="nucleotide sequence ID" value="NC_020304.1"/>
</dbReference>
<name>M1P7X1_DESSD</name>
<dbReference type="Proteomes" id="UP000011721">
    <property type="component" value="Chromosome"/>
</dbReference>
<gene>
    <name evidence="3" type="ordered locus">UWK_01219</name>
</gene>
<dbReference type="Pfam" id="PF11795">
    <property type="entry name" value="DUF3322"/>
    <property type="match status" value="1"/>
</dbReference>
<dbReference type="AlphaFoldDB" id="M1P7X1"/>